<keyword evidence="6 7" id="KW-0472">Membrane</keyword>
<dbReference type="CDD" id="cd03228">
    <property type="entry name" value="ABCC_MRP_Like"/>
    <property type="match status" value="1"/>
</dbReference>
<dbReference type="SUPFAM" id="SSF90123">
    <property type="entry name" value="ABC transporter transmembrane region"/>
    <property type="match status" value="1"/>
</dbReference>
<dbReference type="GO" id="GO:0034775">
    <property type="term" value="P:glutathione transmembrane transport"/>
    <property type="evidence" value="ECO:0007669"/>
    <property type="project" value="InterPro"/>
</dbReference>
<dbReference type="InterPro" id="IPR011527">
    <property type="entry name" value="ABC1_TM_dom"/>
</dbReference>
<dbReference type="GO" id="GO:0015421">
    <property type="term" value="F:ABC-type oligopeptide transporter activity"/>
    <property type="evidence" value="ECO:0007669"/>
    <property type="project" value="TreeGrafter"/>
</dbReference>
<evidence type="ECO:0000256" key="4">
    <source>
        <dbReference type="ARBA" id="ARBA00022840"/>
    </source>
</evidence>
<dbReference type="InterPro" id="IPR003593">
    <property type="entry name" value="AAA+_ATPase"/>
</dbReference>
<keyword evidence="4" id="KW-0067">ATP-binding</keyword>
<evidence type="ECO:0000259" key="8">
    <source>
        <dbReference type="PROSITE" id="PS50893"/>
    </source>
</evidence>
<proteinExistence type="predicted"/>
<dbReference type="PROSITE" id="PS50929">
    <property type="entry name" value="ABC_TM1F"/>
    <property type="match status" value="1"/>
</dbReference>
<dbReference type="GO" id="GO:0045454">
    <property type="term" value="P:cell redox homeostasis"/>
    <property type="evidence" value="ECO:0007669"/>
    <property type="project" value="InterPro"/>
</dbReference>
<feature type="transmembrane region" description="Helical" evidence="7">
    <location>
        <begin position="245"/>
        <end position="266"/>
    </location>
</feature>
<dbReference type="SUPFAM" id="SSF52540">
    <property type="entry name" value="P-loop containing nucleoside triphosphate hydrolases"/>
    <property type="match status" value="1"/>
</dbReference>
<keyword evidence="5 7" id="KW-1133">Transmembrane helix</keyword>
<accession>A0AA41UL75</accession>
<dbReference type="PROSITE" id="PS00211">
    <property type="entry name" value="ABC_TRANSPORTER_1"/>
    <property type="match status" value="1"/>
</dbReference>
<dbReference type="GO" id="GO:0005524">
    <property type="term" value="F:ATP binding"/>
    <property type="evidence" value="ECO:0007669"/>
    <property type="project" value="UniProtKB-KW"/>
</dbReference>
<dbReference type="Proteomes" id="UP001165427">
    <property type="component" value="Unassembled WGS sequence"/>
</dbReference>
<dbReference type="SMART" id="SM00382">
    <property type="entry name" value="AAA"/>
    <property type="match status" value="1"/>
</dbReference>
<dbReference type="AlphaFoldDB" id="A0AA41UL75"/>
<evidence type="ECO:0000313" key="11">
    <source>
        <dbReference type="Proteomes" id="UP001165427"/>
    </source>
</evidence>
<comment type="subcellular location">
    <subcellularLocation>
        <location evidence="1">Cell membrane</location>
        <topology evidence="1">Multi-pass membrane protein</topology>
    </subcellularLocation>
</comment>
<keyword evidence="3" id="KW-0547">Nucleotide-binding</keyword>
<dbReference type="CDD" id="cd18585">
    <property type="entry name" value="ABC_6TM_CydC"/>
    <property type="match status" value="1"/>
</dbReference>
<evidence type="ECO:0000256" key="6">
    <source>
        <dbReference type="ARBA" id="ARBA00023136"/>
    </source>
</evidence>
<evidence type="ECO:0000256" key="7">
    <source>
        <dbReference type="SAM" id="Phobius"/>
    </source>
</evidence>
<dbReference type="Pfam" id="PF00664">
    <property type="entry name" value="ABC_membrane"/>
    <property type="match status" value="1"/>
</dbReference>
<dbReference type="Gene3D" id="1.20.1560.10">
    <property type="entry name" value="ABC transporter type 1, transmembrane domain"/>
    <property type="match status" value="1"/>
</dbReference>
<dbReference type="PROSITE" id="PS50893">
    <property type="entry name" value="ABC_TRANSPORTER_2"/>
    <property type="match status" value="1"/>
</dbReference>
<protein>
    <submittedName>
        <fullName evidence="10">Thiol reductant ABC exporter subunit CydC</fullName>
    </submittedName>
</protein>
<dbReference type="GO" id="GO:0016887">
    <property type="term" value="F:ATP hydrolysis activity"/>
    <property type="evidence" value="ECO:0007669"/>
    <property type="project" value="InterPro"/>
</dbReference>
<dbReference type="GO" id="GO:0005886">
    <property type="term" value="C:plasma membrane"/>
    <property type="evidence" value="ECO:0007669"/>
    <property type="project" value="UniProtKB-SubCell"/>
</dbReference>
<name>A0AA41UL75_9BACT</name>
<reference evidence="10" key="1">
    <citation type="submission" date="2022-04" db="EMBL/GenBank/DDBJ databases">
        <title>Desulfatitalea alkaliphila sp. nov., a novel anaerobic sulfate-reducing bacterium isolated from terrestrial mud volcano, Taman Peninsula, Russia.</title>
        <authorList>
            <person name="Khomyakova M.A."/>
            <person name="Merkel A.Y."/>
            <person name="Slobodkin A.I."/>
        </authorList>
    </citation>
    <scope>NUCLEOTIDE SEQUENCE</scope>
    <source>
        <strain evidence="10">M08but</strain>
    </source>
</reference>
<evidence type="ECO:0000256" key="2">
    <source>
        <dbReference type="ARBA" id="ARBA00022692"/>
    </source>
</evidence>
<sequence>MAVLRLLFVIALARWPWLLLGLGCAVVALLANVALLSLAAWFLASMALAGVQGQVFNYFLPAAGIRLLAILRSLGRYAERLFAHDATLRLLADLRVHFFKRLAPLVPGGLPDMHSAELLSRLRADIDTLDHFYLRMLLPALAAMAVMLVGYLFLSAYDRGMALTVLGLWLAAGLLLPLLTLLLGQSAGKRQTETAARLRRRVADSLQGLEELRVYGAVRSQRERVAHLNRTLLHSQGTQARLDSFAQGAVGLAAGLAAWAVLLFGIPRLAVASWSGAALPMLTLFALASFEAMQPLPGAWRMWGQIRTAAERILQVTGATPPVPDPAIPAAPPQGADLRIRQLRFTYPGAAGPVFDGLDLELPALSRTALVGPAGAGKSTLLHLLLRFWDCQAGEILLDGRPLGHYTGEQVRGRMAVVSQHVYLFNATIAENLRLADPDADDAALMEAARIARIDTFIRSLPAGLDTPVGPLGTRLSGGQARRLAVARALLKNAPVLILDEPTEGLDHSTEEALWETLAPVMRDRTVLLITHRPAGLEYMERIVELKPKRL</sequence>
<evidence type="ECO:0000256" key="5">
    <source>
        <dbReference type="ARBA" id="ARBA00022989"/>
    </source>
</evidence>
<dbReference type="InterPro" id="IPR014223">
    <property type="entry name" value="ABC_CydC/D"/>
</dbReference>
<evidence type="ECO:0000313" key="10">
    <source>
        <dbReference type="EMBL" id="MCJ8501181.1"/>
    </source>
</evidence>
<feature type="transmembrane region" description="Helical" evidence="7">
    <location>
        <begin position="272"/>
        <end position="293"/>
    </location>
</feature>
<gene>
    <name evidence="10" type="primary">cydC</name>
    <name evidence="10" type="ORF">MRX98_11410</name>
</gene>
<dbReference type="InterPro" id="IPR039421">
    <property type="entry name" value="Type_1_exporter"/>
</dbReference>
<feature type="domain" description="ABC transporter" evidence="8">
    <location>
        <begin position="338"/>
        <end position="551"/>
    </location>
</feature>
<feature type="transmembrane region" description="Helical" evidence="7">
    <location>
        <begin position="160"/>
        <end position="183"/>
    </location>
</feature>
<dbReference type="InterPro" id="IPR036640">
    <property type="entry name" value="ABC1_TM_sf"/>
</dbReference>
<dbReference type="RefSeq" id="WP_246907762.1">
    <property type="nucleotide sequence ID" value="NZ_JALJRB010000011.1"/>
</dbReference>
<feature type="transmembrane region" description="Helical" evidence="7">
    <location>
        <begin position="132"/>
        <end position="154"/>
    </location>
</feature>
<dbReference type="InterPro" id="IPR017871">
    <property type="entry name" value="ABC_transporter-like_CS"/>
</dbReference>
<dbReference type="NCBIfam" id="TIGR02868">
    <property type="entry name" value="CydC"/>
    <property type="match status" value="1"/>
</dbReference>
<dbReference type="PANTHER" id="PTHR43394:SF1">
    <property type="entry name" value="ATP-BINDING CASSETTE SUB-FAMILY B MEMBER 10, MITOCHONDRIAL"/>
    <property type="match status" value="1"/>
</dbReference>
<keyword evidence="11" id="KW-1185">Reference proteome</keyword>
<evidence type="ECO:0000256" key="1">
    <source>
        <dbReference type="ARBA" id="ARBA00004651"/>
    </source>
</evidence>
<evidence type="ECO:0000256" key="3">
    <source>
        <dbReference type="ARBA" id="ARBA00022741"/>
    </source>
</evidence>
<dbReference type="Gene3D" id="3.40.50.300">
    <property type="entry name" value="P-loop containing nucleotide triphosphate hydrolases"/>
    <property type="match status" value="1"/>
</dbReference>
<dbReference type="EMBL" id="JALJRB010000011">
    <property type="protein sequence ID" value="MCJ8501181.1"/>
    <property type="molecule type" value="Genomic_DNA"/>
</dbReference>
<dbReference type="InterPro" id="IPR027417">
    <property type="entry name" value="P-loop_NTPase"/>
</dbReference>
<dbReference type="Pfam" id="PF00005">
    <property type="entry name" value="ABC_tran"/>
    <property type="match status" value="1"/>
</dbReference>
<feature type="domain" description="ABC transmembrane type-1" evidence="9">
    <location>
        <begin position="19"/>
        <end position="305"/>
    </location>
</feature>
<keyword evidence="2 7" id="KW-0812">Transmembrane</keyword>
<evidence type="ECO:0000259" key="9">
    <source>
        <dbReference type="PROSITE" id="PS50929"/>
    </source>
</evidence>
<feature type="transmembrane region" description="Helical" evidence="7">
    <location>
        <begin position="15"/>
        <end position="43"/>
    </location>
</feature>
<dbReference type="PANTHER" id="PTHR43394">
    <property type="entry name" value="ATP-DEPENDENT PERMEASE MDL1, MITOCHONDRIAL"/>
    <property type="match status" value="1"/>
</dbReference>
<comment type="caution">
    <text evidence="10">The sequence shown here is derived from an EMBL/GenBank/DDBJ whole genome shotgun (WGS) entry which is preliminary data.</text>
</comment>
<organism evidence="10 11">
    <name type="scientific">Desulfatitalea alkaliphila</name>
    <dbReference type="NCBI Taxonomy" id="2929485"/>
    <lineage>
        <taxon>Bacteria</taxon>
        <taxon>Pseudomonadati</taxon>
        <taxon>Thermodesulfobacteriota</taxon>
        <taxon>Desulfobacteria</taxon>
        <taxon>Desulfobacterales</taxon>
        <taxon>Desulfosarcinaceae</taxon>
        <taxon>Desulfatitalea</taxon>
    </lineage>
</organism>
<dbReference type="InterPro" id="IPR003439">
    <property type="entry name" value="ABC_transporter-like_ATP-bd"/>
</dbReference>